<dbReference type="Gene3D" id="1.10.8.430">
    <property type="entry name" value="Helical domain of apoptotic protease-activating factors"/>
    <property type="match status" value="1"/>
</dbReference>
<evidence type="ECO:0000256" key="3">
    <source>
        <dbReference type="ARBA" id="ARBA00022741"/>
    </source>
</evidence>
<name>A0A2P6QCX5_ROSCH</name>
<gene>
    <name evidence="11" type="ORF">RchiOBHm_Chr5g0041691</name>
</gene>
<dbReference type="SUPFAM" id="SSF52058">
    <property type="entry name" value="L domain-like"/>
    <property type="match status" value="1"/>
</dbReference>
<dbReference type="InterPro" id="IPR036388">
    <property type="entry name" value="WH-like_DNA-bd_sf"/>
</dbReference>
<dbReference type="GO" id="GO:0051707">
    <property type="term" value="P:response to other organism"/>
    <property type="evidence" value="ECO:0007669"/>
    <property type="project" value="UniProtKB-ARBA"/>
</dbReference>
<dbReference type="InterPro" id="IPR027417">
    <property type="entry name" value="P-loop_NTPase"/>
</dbReference>
<feature type="signal peptide" evidence="6">
    <location>
        <begin position="1"/>
        <end position="21"/>
    </location>
</feature>
<evidence type="ECO:0000259" key="9">
    <source>
        <dbReference type="Pfam" id="PF23559"/>
    </source>
</evidence>
<dbReference type="Gene3D" id="3.40.50.300">
    <property type="entry name" value="P-loop containing nucleotide triphosphate hydrolases"/>
    <property type="match status" value="1"/>
</dbReference>
<evidence type="ECO:0000259" key="7">
    <source>
        <dbReference type="Pfam" id="PF00931"/>
    </source>
</evidence>
<feature type="domain" description="Disease resistance N-terminal" evidence="8">
    <location>
        <begin position="46"/>
        <end position="136"/>
    </location>
</feature>
<dbReference type="Pfam" id="PF23559">
    <property type="entry name" value="WHD_DRP"/>
    <property type="match status" value="1"/>
</dbReference>
<dbReference type="InterPro" id="IPR032675">
    <property type="entry name" value="LRR_dom_sf"/>
</dbReference>
<feature type="chain" id="PRO_5015181414" evidence="6">
    <location>
        <begin position="22"/>
        <end position="951"/>
    </location>
</feature>
<evidence type="ECO:0000313" key="12">
    <source>
        <dbReference type="Proteomes" id="UP000238479"/>
    </source>
</evidence>
<protein>
    <submittedName>
        <fullName evidence="11">Putative P-loop containing nucleoside triphosphate hydrolase, leucine-rich repeat domain, L</fullName>
    </submittedName>
</protein>
<dbReference type="InterPro" id="IPR041118">
    <property type="entry name" value="Rx_N"/>
</dbReference>
<feature type="domain" description="R13L1/DRL21-like LRR repeat region" evidence="10">
    <location>
        <begin position="719"/>
        <end position="839"/>
    </location>
</feature>
<dbReference type="GO" id="GO:0016787">
    <property type="term" value="F:hydrolase activity"/>
    <property type="evidence" value="ECO:0007669"/>
    <property type="project" value="UniProtKB-KW"/>
</dbReference>
<evidence type="ECO:0000256" key="1">
    <source>
        <dbReference type="ARBA" id="ARBA00022614"/>
    </source>
</evidence>
<feature type="domain" description="NB-ARC" evidence="7">
    <location>
        <begin position="210"/>
        <end position="381"/>
    </location>
</feature>
<dbReference type="Pfam" id="PF18052">
    <property type="entry name" value="Rx_N"/>
    <property type="match status" value="1"/>
</dbReference>
<dbReference type="Gene3D" id="1.10.10.10">
    <property type="entry name" value="Winged helix-like DNA-binding domain superfamily/Winged helix DNA-binding domain"/>
    <property type="match status" value="1"/>
</dbReference>
<comment type="caution">
    <text evidence="11">The sequence shown here is derived from an EMBL/GenBank/DDBJ whole genome shotgun (WGS) entry which is preliminary data.</text>
</comment>
<feature type="domain" description="Disease resistance protein winged helix" evidence="9">
    <location>
        <begin position="464"/>
        <end position="532"/>
    </location>
</feature>
<dbReference type="CDD" id="cd14798">
    <property type="entry name" value="RX-CC_like"/>
    <property type="match status" value="1"/>
</dbReference>
<dbReference type="Pfam" id="PF25019">
    <property type="entry name" value="LRR_R13L1-DRL21"/>
    <property type="match status" value="1"/>
</dbReference>
<dbReference type="InterPro" id="IPR056789">
    <property type="entry name" value="LRR_R13L1-DRL21"/>
</dbReference>
<evidence type="ECO:0000256" key="6">
    <source>
        <dbReference type="SAM" id="SignalP"/>
    </source>
</evidence>
<dbReference type="PANTHER" id="PTHR36766:SF51">
    <property type="entry name" value="DISEASE RESISTANCE RPP13-LIKE PROTEIN 1"/>
    <property type="match status" value="1"/>
</dbReference>
<dbReference type="PRINTS" id="PR00364">
    <property type="entry name" value="DISEASERSIST"/>
</dbReference>
<dbReference type="Proteomes" id="UP000238479">
    <property type="component" value="Chromosome 5"/>
</dbReference>
<dbReference type="FunFam" id="3.40.50.300:FF:001091">
    <property type="entry name" value="Probable disease resistance protein At1g61300"/>
    <property type="match status" value="1"/>
</dbReference>
<dbReference type="EMBL" id="PDCK01000043">
    <property type="protein sequence ID" value="PRQ32012.1"/>
    <property type="molecule type" value="Genomic_DNA"/>
</dbReference>
<dbReference type="GO" id="GO:0043531">
    <property type="term" value="F:ADP binding"/>
    <property type="evidence" value="ECO:0007669"/>
    <property type="project" value="InterPro"/>
</dbReference>
<organism evidence="11 12">
    <name type="scientific">Rosa chinensis</name>
    <name type="common">China rose</name>
    <dbReference type="NCBI Taxonomy" id="74649"/>
    <lineage>
        <taxon>Eukaryota</taxon>
        <taxon>Viridiplantae</taxon>
        <taxon>Streptophyta</taxon>
        <taxon>Embryophyta</taxon>
        <taxon>Tracheophyta</taxon>
        <taxon>Spermatophyta</taxon>
        <taxon>Magnoliopsida</taxon>
        <taxon>eudicotyledons</taxon>
        <taxon>Gunneridae</taxon>
        <taxon>Pentapetalae</taxon>
        <taxon>rosids</taxon>
        <taxon>fabids</taxon>
        <taxon>Rosales</taxon>
        <taxon>Rosaceae</taxon>
        <taxon>Rosoideae</taxon>
        <taxon>Rosoideae incertae sedis</taxon>
        <taxon>Rosa</taxon>
    </lineage>
</organism>
<keyword evidence="12" id="KW-1185">Reference proteome</keyword>
<accession>A0A2P6QCX5</accession>
<dbReference type="Gene3D" id="3.80.10.10">
    <property type="entry name" value="Ribonuclease Inhibitor"/>
    <property type="match status" value="1"/>
</dbReference>
<dbReference type="FunFam" id="1.10.10.10:FF:000322">
    <property type="entry name" value="Probable disease resistance protein At1g63360"/>
    <property type="match status" value="1"/>
</dbReference>
<dbReference type="InterPro" id="IPR058922">
    <property type="entry name" value="WHD_DRP"/>
</dbReference>
<dbReference type="Pfam" id="PF00931">
    <property type="entry name" value="NB-ARC"/>
    <property type="match status" value="1"/>
</dbReference>
<dbReference type="InterPro" id="IPR002182">
    <property type="entry name" value="NB-ARC"/>
</dbReference>
<keyword evidence="1" id="KW-0433">Leucine-rich repeat</keyword>
<dbReference type="GO" id="GO:0006952">
    <property type="term" value="P:defense response"/>
    <property type="evidence" value="ECO:0007669"/>
    <property type="project" value="UniProtKB-KW"/>
</dbReference>
<keyword evidence="4" id="KW-0611">Plant defense</keyword>
<dbReference type="Gramene" id="PRQ32012">
    <property type="protein sequence ID" value="PRQ32012"/>
    <property type="gene ID" value="RchiOBHm_Chr5g0041691"/>
</dbReference>
<evidence type="ECO:0000256" key="4">
    <source>
        <dbReference type="ARBA" id="ARBA00022821"/>
    </source>
</evidence>
<dbReference type="AlphaFoldDB" id="A0A2P6QCX5"/>
<sequence>MLSENNSILVLIALLVPLSSSLSLSQITTLIASFLKLTMAVGEVFLAAFLQVLFDRLASREFLKFARQKGIGGKLEKWSETLSAIRAVLYDAEEKQLISMSVKEWLDDLKDLAYDVEDILDRFSTDMLRFKAKEQNLAGTSKVRGLFLKVKCNFNMNSEMEKISERLQEISQRKNMLGLNNSGAGSSAASQRRTSSCLLDGPVVGRYEDKRKIVALLSRDEPSTVNFHVVAIVGMPGVGKTTLAKSVFKDNNIALEQFDLKVWVSVSDDFDLVRVTKAILESVTSVYCDFKEFNKVQDNLSKELASKKFLIVLDDVWNTCDHDQWTTLQSPFHVGAPGSKIIVTTRDEKVARMTRPIEIHCLKYMSDDDCWEVFQQHAFMNVNSGRPQGFEFFRESIVIKCGGLPLAARTLGGLLGCEDIDEWKKILNNRLWSLSNKSHIHQVLKLSYHYLPSYLKRCFAYCSILPNDYEFGEKQLTLLWMAEGLLQQQEEHETLEDLGGHYFGQLLSRSLFQKSSRNSSLYVMHHLVGDLARWAAGEICLRLEDKDGRCSRKTRHSSYIPGQYDGVNKFEAFSEARRLRTFLPLSEDFCNHVTCKVTLDLLPRLEYLRVLSLNGYQITELPNSIGNLKHLRYLDVSHTLIMRLPESTSTLCNLQTLILESCSRLKTLPTKMRYLSNLRHLNNLNVPSLEGMPPQLSQLSNLQTLPNFVVGKGSDSRVREIGPLSLLRGTLCLSRLENVNDVEDARRSDLICKEGIDALQLEWNDKGENESIVLDMLKPHKKMKEVIIKGYGGLQFSAWIGDPLFSYVMHVRLENCNNCRFLPPLGRLPSLQILCIRNMSGVEKVGLEFCGEGSLSFPLLETLVFEDMQNWNEWFPCQGYQGLEVFPSLKILSVKRCPKLKGELPHKLDLLTKLEIHECNELVVSIANYKQLCELNVRDCKGVVYKSIFQC</sequence>
<evidence type="ECO:0000256" key="2">
    <source>
        <dbReference type="ARBA" id="ARBA00022737"/>
    </source>
</evidence>
<keyword evidence="5" id="KW-0067">ATP-binding</keyword>
<dbReference type="InterPro" id="IPR038005">
    <property type="entry name" value="RX-like_CC"/>
</dbReference>
<dbReference type="PANTHER" id="PTHR36766">
    <property type="entry name" value="PLANT BROAD-SPECTRUM MILDEW RESISTANCE PROTEIN RPW8"/>
    <property type="match status" value="1"/>
</dbReference>
<evidence type="ECO:0000256" key="5">
    <source>
        <dbReference type="ARBA" id="ARBA00022840"/>
    </source>
</evidence>
<dbReference type="Gene3D" id="1.20.5.4130">
    <property type="match status" value="1"/>
</dbReference>
<keyword evidence="3" id="KW-0547">Nucleotide-binding</keyword>
<evidence type="ECO:0000313" key="11">
    <source>
        <dbReference type="EMBL" id="PRQ32012.1"/>
    </source>
</evidence>
<dbReference type="InterPro" id="IPR042197">
    <property type="entry name" value="Apaf_helical"/>
</dbReference>
<dbReference type="SUPFAM" id="SSF52540">
    <property type="entry name" value="P-loop containing nucleoside triphosphate hydrolases"/>
    <property type="match status" value="1"/>
</dbReference>
<reference evidence="11 12" key="1">
    <citation type="journal article" date="2018" name="Nat. Genet.">
        <title>The Rosa genome provides new insights in the design of modern roses.</title>
        <authorList>
            <person name="Bendahmane M."/>
        </authorList>
    </citation>
    <scope>NUCLEOTIDE SEQUENCE [LARGE SCALE GENOMIC DNA]</scope>
    <source>
        <strain evidence="12">cv. Old Blush</strain>
    </source>
</reference>
<keyword evidence="2" id="KW-0677">Repeat</keyword>
<proteinExistence type="predicted"/>
<dbReference type="GO" id="GO:0005524">
    <property type="term" value="F:ATP binding"/>
    <property type="evidence" value="ECO:0007669"/>
    <property type="project" value="UniProtKB-KW"/>
</dbReference>
<evidence type="ECO:0000259" key="10">
    <source>
        <dbReference type="Pfam" id="PF25019"/>
    </source>
</evidence>
<evidence type="ECO:0000259" key="8">
    <source>
        <dbReference type="Pfam" id="PF18052"/>
    </source>
</evidence>
<dbReference type="OMA" id="RIGNCVN"/>
<keyword evidence="11" id="KW-0378">Hydrolase</keyword>
<keyword evidence="6" id="KW-0732">Signal</keyword>